<dbReference type="Proteomes" id="UP000886998">
    <property type="component" value="Unassembled WGS sequence"/>
</dbReference>
<evidence type="ECO:0000313" key="2">
    <source>
        <dbReference type="EMBL" id="GFY53659.1"/>
    </source>
</evidence>
<organism evidence="2 3">
    <name type="scientific">Trichonephila inaurata madagascariensis</name>
    <dbReference type="NCBI Taxonomy" id="2747483"/>
    <lineage>
        <taxon>Eukaryota</taxon>
        <taxon>Metazoa</taxon>
        <taxon>Ecdysozoa</taxon>
        <taxon>Arthropoda</taxon>
        <taxon>Chelicerata</taxon>
        <taxon>Arachnida</taxon>
        <taxon>Araneae</taxon>
        <taxon>Araneomorphae</taxon>
        <taxon>Entelegynae</taxon>
        <taxon>Araneoidea</taxon>
        <taxon>Nephilidae</taxon>
        <taxon>Trichonephila</taxon>
        <taxon>Trichonephila inaurata</taxon>
    </lineage>
</organism>
<comment type="caution">
    <text evidence="2">The sequence shown here is derived from an EMBL/GenBank/DDBJ whole genome shotgun (WGS) entry which is preliminary data.</text>
</comment>
<keyword evidence="3" id="KW-1185">Reference proteome</keyword>
<evidence type="ECO:0000256" key="1">
    <source>
        <dbReference type="SAM" id="MobiDB-lite"/>
    </source>
</evidence>
<feature type="compositionally biased region" description="Basic and acidic residues" evidence="1">
    <location>
        <begin position="21"/>
        <end position="36"/>
    </location>
</feature>
<name>A0A8X7C605_9ARAC</name>
<reference evidence="2" key="1">
    <citation type="submission" date="2020-08" db="EMBL/GenBank/DDBJ databases">
        <title>Multicomponent nature underlies the extraordinary mechanical properties of spider dragline silk.</title>
        <authorList>
            <person name="Kono N."/>
            <person name="Nakamura H."/>
            <person name="Mori M."/>
            <person name="Yoshida Y."/>
            <person name="Ohtoshi R."/>
            <person name="Malay A.D."/>
            <person name="Moran D.A.P."/>
            <person name="Tomita M."/>
            <person name="Numata K."/>
            <person name="Arakawa K."/>
        </authorList>
    </citation>
    <scope>NUCLEOTIDE SEQUENCE</scope>
</reference>
<proteinExistence type="predicted"/>
<dbReference type="AlphaFoldDB" id="A0A8X7C605"/>
<feature type="region of interest" description="Disordered" evidence="1">
    <location>
        <begin position="14"/>
        <end position="43"/>
    </location>
</feature>
<evidence type="ECO:0000313" key="3">
    <source>
        <dbReference type="Proteomes" id="UP000886998"/>
    </source>
</evidence>
<gene>
    <name evidence="2" type="ORF">TNIN_167211</name>
</gene>
<protein>
    <submittedName>
        <fullName evidence="2">Uncharacterized protein</fullName>
    </submittedName>
</protein>
<sequence>MRVTAIRIRPQSFRNIPHTAHPRETGEEDDQLRGSGRDLWPVKRGNREKPDLFFGHSTFAKRRDGAALCIGPARFLVRLLPGNILRILPLPQTMFLSQIAQEGTISTQALFTNQRSCPSFTAFKSKVASTR</sequence>
<dbReference type="EMBL" id="BMAV01009425">
    <property type="protein sequence ID" value="GFY53659.1"/>
    <property type="molecule type" value="Genomic_DNA"/>
</dbReference>
<accession>A0A8X7C605</accession>